<keyword evidence="8 10" id="KW-0131">Cell cycle</keyword>
<comment type="catalytic activity">
    <reaction evidence="10">
        <text>di-trans,octa-cis-undecaprenyl diphospho-N-acetyl-alpha-D-muramoyl-L-alanyl-D-glutamyl-meso-2,6-diaminopimeloyl-D-alanyl-D-alanine + UDP-N-acetyl-alpha-D-glucosamine = di-trans,octa-cis-undecaprenyl diphospho-[N-acetyl-alpha-D-glucosaminyl-(1-&gt;4)]-N-acetyl-alpha-D-muramoyl-L-alanyl-D-glutamyl-meso-2,6-diaminopimeloyl-D-alanyl-D-alanine + UDP + H(+)</text>
        <dbReference type="Rhea" id="RHEA:31227"/>
        <dbReference type="ChEBI" id="CHEBI:15378"/>
        <dbReference type="ChEBI" id="CHEBI:57705"/>
        <dbReference type="ChEBI" id="CHEBI:58223"/>
        <dbReference type="ChEBI" id="CHEBI:61387"/>
        <dbReference type="ChEBI" id="CHEBI:61388"/>
        <dbReference type="EC" id="2.4.1.227"/>
    </reaction>
</comment>
<dbReference type="SUPFAM" id="SSF53756">
    <property type="entry name" value="UDP-Glycosyltransferase/glycogen phosphorylase"/>
    <property type="match status" value="1"/>
</dbReference>
<keyword evidence="3 10" id="KW-0328">Glycosyltransferase</keyword>
<dbReference type="GO" id="GO:0051991">
    <property type="term" value="F:UDP-N-acetyl-D-glucosamine:N-acetylmuramoyl-L-alanyl-D-glutamyl-meso-2,6-diaminopimelyl-D-alanyl-D-alanine-diphosphoundecaprenol 4-beta-N-acetylglucosaminlytransferase activity"/>
    <property type="evidence" value="ECO:0007669"/>
    <property type="project" value="RHEA"/>
</dbReference>
<evidence type="ECO:0000259" key="11">
    <source>
        <dbReference type="Pfam" id="PF03033"/>
    </source>
</evidence>
<keyword evidence="7 10" id="KW-0472">Membrane</keyword>
<dbReference type="InterPro" id="IPR006009">
    <property type="entry name" value="GlcNAc_MurG"/>
</dbReference>
<dbReference type="GO" id="GO:0071555">
    <property type="term" value="P:cell wall organization"/>
    <property type="evidence" value="ECO:0007669"/>
    <property type="project" value="UniProtKB-KW"/>
</dbReference>
<evidence type="ECO:0000256" key="7">
    <source>
        <dbReference type="ARBA" id="ARBA00023136"/>
    </source>
</evidence>
<comment type="similarity">
    <text evidence="10">Belongs to the glycosyltransferase 28 family. MurG subfamily.</text>
</comment>
<dbReference type="AlphaFoldDB" id="A0A3P3XT59"/>
<evidence type="ECO:0000259" key="12">
    <source>
        <dbReference type="Pfam" id="PF04101"/>
    </source>
</evidence>
<name>A0A3P3XT59_9SPIR</name>
<evidence type="ECO:0000256" key="9">
    <source>
        <dbReference type="ARBA" id="ARBA00023316"/>
    </source>
</evidence>
<feature type="binding site" evidence="10">
    <location>
        <begin position="34"/>
        <end position="36"/>
    </location>
    <ligand>
        <name>UDP-N-acetyl-alpha-D-glucosamine</name>
        <dbReference type="ChEBI" id="CHEBI:57705"/>
    </ligand>
</feature>
<evidence type="ECO:0000256" key="3">
    <source>
        <dbReference type="ARBA" id="ARBA00022676"/>
    </source>
</evidence>
<evidence type="ECO:0000256" key="4">
    <source>
        <dbReference type="ARBA" id="ARBA00022679"/>
    </source>
</evidence>
<dbReference type="GO" id="GO:0005975">
    <property type="term" value="P:carbohydrate metabolic process"/>
    <property type="evidence" value="ECO:0007669"/>
    <property type="project" value="InterPro"/>
</dbReference>
<dbReference type="UniPathway" id="UPA00219"/>
<feature type="binding site" evidence="10">
    <location>
        <position position="222"/>
    </location>
    <ligand>
        <name>UDP-N-acetyl-alpha-D-glucosamine</name>
        <dbReference type="ChEBI" id="CHEBI:57705"/>
    </ligand>
</feature>
<gene>
    <name evidence="10 13" type="primary">murG</name>
    <name evidence="13" type="ORF">SPIRO4BDMA_50975</name>
</gene>
<comment type="caution">
    <text evidence="10">Lacks conserved residue(s) required for the propagation of feature annotation.</text>
</comment>
<dbReference type="GO" id="GO:0050511">
    <property type="term" value="F:undecaprenyldiphospho-muramoylpentapeptide beta-N-acetylglucosaminyltransferase activity"/>
    <property type="evidence" value="ECO:0007669"/>
    <property type="project" value="UniProtKB-UniRule"/>
</dbReference>
<feature type="domain" description="Glycosyl transferase family 28 C-terminal" evidence="12">
    <location>
        <begin position="215"/>
        <end position="362"/>
    </location>
</feature>
<dbReference type="GO" id="GO:0009252">
    <property type="term" value="P:peptidoglycan biosynthetic process"/>
    <property type="evidence" value="ECO:0007669"/>
    <property type="project" value="UniProtKB-UniRule"/>
</dbReference>
<dbReference type="HAMAP" id="MF_00033">
    <property type="entry name" value="MurG"/>
    <property type="match status" value="1"/>
</dbReference>
<dbReference type="Pfam" id="PF03033">
    <property type="entry name" value="Glyco_transf_28"/>
    <property type="match status" value="1"/>
</dbReference>
<evidence type="ECO:0000256" key="2">
    <source>
        <dbReference type="ARBA" id="ARBA00022618"/>
    </source>
</evidence>
<dbReference type="Pfam" id="PF04101">
    <property type="entry name" value="Glyco_tran_28_C"/>
    <property type="match status" value="1"/>
</dbReference>
<feature type="domain" description="Glycosyltransferase family 28 N-terminal" evidence="11">
    <location>
        <begin position="27"/>
        <end position="164"/>
    </location>
</feature>
<keyword evidence="6 10" id="KW-0573">Peptidoglycan synthesis</keyword>
<protein>
    <recommendedName>
        <fullName evidence="10">UDP-N-acetylglucosamine--N-acetylmuramyl-(pentapeptide) pyrophosphoryl-undecaprenol N-acetylglucosamine transferase</fullName>
        <ecNumber evidence="10">2.4.1.227</ecNumber>
    </recommendedName>
    <alternativeName>
        <fullName evidence="10">Undecaprenyl-PP-MurNAc-pentapeptide-UDPGlcNAc GlcNAc transferase</fullName>
    </alternativeName>
</protein>
<dbReference type="EMBL" id="FWDO01000005">
    <property type="protein sequence ID" value="SLM19460.1"/>
    <property type="molecule type" value="Genomic_DNA"/>
</dbReference>
<dbReference type="GO" id="GO:0051301">
    <property type="term" value="P:cell division"/>
    <property type="evidence" value="ECO:0007669"/>
    <property type="project" value="UniProtKB-KW"/>
</dbReference>
<dbReference type="EC" id="2.4.1.227" evidence="10"/>
<keyword evidence="2 10" id="KW-0132">Cell division</keyword>
<keyword evidence="9 10" id="KW-0961">Cell wall biogenesis/degradation</keyword>
<reference evidence="13" key="1">
    <citation type="submission" date="2017-02" db="EMBL/GenBank/DDBJ databases">
        <authorList>
            <person name="Regsiter A."/>
            <person name="William W."/>
        </authorList>
    </citation>
    <scope>NUCLEOTIDE SEQUENCE</scope>
    <source>
        <strain evidence="13">BdmA 4</strain>
    </source>
</reference>
<accession>A0A3P3XT59</accession>
<feature type="binding site" evidence="10">
    <location>
        <position position="324"/>
    </location>
    <ligand>
        <name>UDP-N-acetyl-alpha-D-glucosamine</name>
        <dbReference type="ChEBI" id="CHEBI:57705"/>
    </ligand>
</feature>
<dbReference type="GO" id="GO:0005886">
    <property type="term" value="C:plasma membrane"/>
    <property type="evidence" value="ECO:0007669"/>
    <property type="project" value="UniProtKB-SubCell"/>
</dbReference>
<dbReference type="PANTHER" id="PTHR21015:SF27">
    <property type="entry name" value="UDP-N-ACETYLGLUCOSAMINE--N-ACETYLMURAMYL-(PENTAPEPTIDE) PYROPHOSPHORYL-UNDECAPRENOL N-ACETYLGLUCOSAMINE TRANSFERASE"/>
    <property type="match status" value="1"/>
</dbReference>
<evidence type="ECO:0000256" key="5">
    <source>
        <dbReference type="ARBA" id="ARBA00022960"/>
    </source>
</evidence>
<comment type="pathway">
    <text evidence="10">Cell wall biogenesis; peptidoglycan biosynthesis.</text>
</comment>
<feature type="binding site" evidence="10">
    <location>
        <position position="192"/>
    </location>
    <ligand>
        <name>UDP-N-acetyl-alpha-D-glucosamine</name>
        <dbReference type="ChEBI" id="CHEBI:57705"/>
    </ligand>
</feature>
<dbReference type="CDD" id="cd03785">
    <property type="entry name" value="GT28_MurG"/>
    <property type="match status" value="1"/>
</dbReference>
<dbReference type="InterPro" id="IPR004276">
    <property type="entry name" value="GlycoTrans_28_N"/>
</dbReference>
<evidence type="ECO:0000256" key="8">
    <source>
        <dbReference type="ARBA" id="ARBA00023306"/>
    </source>
</evidence>
<dbReference type="NCBIfam" id="TIGR01133">
    <property type="entry name" value="murG"/>
    <property type="match status" value="1"/>
</dbReference>
<keyword evidence="5 10" id="KW-0133">Cell shape</keyword>
<proteinExistence type="inferred from homology"/>
<keyword evidence="1 10" id="KW-1003">Cell membrane</keyword>
<evidence type="ECO:0000313" key="13">
    <source>
        <dbReference type="EMBL" id="SLM19460.1"/>
    </source>
</evidence>
<evidence type="ECO:0000256" key="10">
    <source>
        <dbReference type="HAMAP-Rule" id="MF_00033"/>
    </source>
</evidence>
<evidence type="ECO:0000256" key="6">
    <source>
        <dbReference type="ARBA" id="ARBA00022984"/>
    </source>
</evidence>
<evidence type="ECO:0000256" key="1">
    <source>
        <dbReference type="ARBA" id="ARBA00022475"/>
    </source>
</evidence>
<dbReference type="GO" id="GO:0008360">
    <property type="term" value="P:regulation of cell shape"/>
    <property type="evidence" value="ECO:0007669"/>
    <property type="project" value="UniProtKB-KW"/>
</dbReference>
<keyword evidence="4 10" id="KW-0808">Transferase</keyword>
<dbReference type="Gene3D" id="3.40.50.2000">
    <property type="entry name" value="Glycogen Phosphorylase B"/>
    <property type="match status" value="2"/>
</dbReference>
<organism evidence="13">
    <name type="scientific">uncultured spirochete</name>
    <dbReference type="NCBI Taxonomy" id="156406"/>
    <lineage>
        <taxon>Bacteria</taxon>
        <taxon>Pseudomonadati</taxon>
        <taxon>Spirochaetota</taxon>
        <taxon>Spirochaetia</taxon>
        <taxon>Spirochaetales</taxon>
        <taxon>environmental samples</taxon>
    </lineage>
</organism>
<dbReference type="InterPro" id="IPR007235">
    <property type="entry name" value="Glyco_trans_28_C"/>
</dbReference>
<comment type="function">
    <text evidence="10">Cell wall formation. Catalyzes the transfer of a GlcNAc subunit on undecaprenyl-pyrophosphoryl-MurNAc-pentapeptide (lipid intermediate I) to form undecaprenyl-pyrophosphoryl-MurNAc-(pentapeptide)GlcNAc (lipid intermediate II).</text>
</comment>
<dbReference type="PANTHER" id="PTHR21015">
    <property type="entry name" value="UDP-N-ACETYLGLUCOSAMINE--N-ACETYLMURAMYL-(PENTAPEPTIDE) PYROPHOSPHORYL-UNDECAPRENOL N-ACETYLGLUCOSAMINE TRANSFERASE 1"/>
    <property type="match status" value="1"/>
</dbReference>
<sequence length="418" mass="44806">MSESKTTAEKNVLDNTSKDMSVARPCIAFTGGGTGGHIYPGLAVIEELRHLGFEGRIAWIGSEKDLDRSIVAEQGVEYFAIPSGKFRRELSLRNLTDLWRIVAGYVKAKSILKNLRPSLLFSKGGYVSVPPCRASTSLGIPVITHESDTSPGLATRLNSKRASLILTSWEATADYFPEPMRAKIVRTGNPVRPALFLGDRTRGLDMLGFSAEKPVLFVLGGSQGAKEVNDLVLASLPFLCTFVQIVHQTGKANFDEVVSKIPDDPVVRASYRPLSYIGPEIADIYAASSIIAGRAGAGTVWEAASLGKPMILIPLSGPGTRGDQVENAALAARAGAAAVLEGAQLSPATFADAVKKYLHRETYDSAVRACYSIAGIPAQTVRALLGDRDLSSEKQMPSAEFIARLLLARFEQQAKEGT</sequence>
<comment type="subcellular location">
    <subcellularLocation>
        <location evidence="10">Cell membrane</location>
        <topology evidence="10">Peripheral membrane protein</topology>
        <orientation evidence="10">Cytoplasmic side</orientation>
    </subcellularLocation>
</comment>